<dbReference type="RefSeq" id="XP_021734215.1">
    <property type="nucleotide sequence ID" value="XM_021878523.1"/>
</dbReference>
<dbReference type="PANTHER" id="PTHR34222">
    <property type="entry name" value="GAG_PRE-INTEGRS DOMAIN-CONTAINING PROTEIN"/>
    <property type="match status" value="1"/>
</dbReference>
<dbReference type="Gramene" id="AUR62035497-RA">
    <property type="protein sequence ID" value="AUR62035497-RA:cds"/>
    <property type="gene ID" value="AUR62035497"/>
</dbReference>
<sequence>MAIDTNSVVYLHPNDGSYFISVDKLTGAADYRSWRRYMEIALASKKKIGFVLGTVLISTYAQDPVKADQWDTCNSMRFSMGNGSRKYKLNKDLYQLKQNNNSVNQYDTAMSSLWEELDSMSALLVISEPSADVRNLLNVVARNQEESRLFQFMNGLDDHFGAMRSPMLMLTPLPTVESACSMLEQEESQREVLLPRADPDVSAMYSRQNPERTSITCSHCGGKGHLQSKCWYLHGFQRNHSNPDLTHSIMQGKARYLTKPGIQNLHPDLQQLHSLLRVDLVM</sequence>
<gene>
    <name evidence="2" type="primary">LOC110700959</name>
</gene>
<dbReference type="OMA" id="CHIAPLA"/>
<reference evidence="2" key="2">
    <citation type="submission" date="2021-03" db="UniProtKB">
        <authorList>
            <consortium name="EnsemblPlants"/>
        </authorList>
    </citation>
    <scope>IDENTIFICATION</scope>
</reference>
<name>A0A803MUI5_CHEQI</name>
<dbReference type="InterPro" id="IPR029472">
    <property type="entry name" value="Copia-like_N"/>
</dbReference>
<evidence type="ECO:0000313" key="2">
    <source>
        <dbReference type="EnsemblPlants" id="AUR62035497-RA:cds"/>
    </source>
</evidence>
<organism evidence="2 3">
    <name type="scientific">Chenopodium quinoa</name>
    <name type="common">Quinoa</name>
    <dbReference type="NCBI Taxonomy" id="63459"/>
    <lineage>
        <taxon>Eukaryota</taxon>
        <taxon>Viridiplantae</taxon>
        <taxon>Streptophyta</taxon>
        <taxon>Embryophyta</taxon>
        <taxon>Tracheophyta</taxon>
        <taxon>Spermatophyta</taxon>
        <taxon>Magnoliopsida</taxon>
        <taxon>eudicotyledons</taxon>
        <taxon>Gunneridae</taxon>
        <taxon>Pentapetalae</taxon>
        <taxon>Caryophyllales</taxon>
        <taxon>Chenopodiaceae</taxon>
        <taxon>Chenopodioideae</taxon>
        <taxon>Atripliceae</taxon>
        <taxon>Chenopodium</taxon>
    </lineage>
</organism>
<dbReference type="OrthoDB" id="5544992at2759"/>
<dbReference type="KEGG" id="cqi:110700959"/>
<keyword evidence="3" id="KW-1185">Reference proteome</keyword>
<evidence type="ECO:0000313" key="3">
    <source>
        <dbReference type="Proteomes" id="UP000596660"/>
    </source>
</evidence>
<proteinExistence type="predicted"/>
<feature type="domain" description="Retrotransposon Copia-like N-terminal" evidence="1">
    <location>
        <begin position="13"/>
        <end position="54"/>
    </location>
</feature>
<dbReference type="EnsemblPlants" id="AUR62035497-RA">
    <property type="protein sequence ID" value="AUR62035497-RA:cds"/>
    <property type="gene ID" value="AUR62035497"/>
</dbReference>
<dbReference type="AlphaFoldDB" id="A0A803MUI5"/>
<dbReference type="GeneID" id="110700959"/>
<reference evidence="2" key="1">
    <citation type="journal article" date="2017" name="Nature">
        <title>The genome of Chenopodium quinoa.</title>
        <authorList>
            <person name="Jarvis D.E."/>
            <person name="Ho Y.S."/>
            <person name="Lightfoot D.J."/>
            <person name="Schmoeckel S.M."/>
            <person name="Li B."/>
            <person name="Borm T.J.A."/>
            <person name="Ohyanagi H."/>
            <person name="Mineta K."/>
            <person name="Michell C.T."/>
            <person name="Saber N."/>
            <person name="Kharbatia N.M."/>
            <person name="Rupper R.R."/>
            <person name="Sharp A.R."/>
            <person name="Dally N."/>
            <person name="Boughton B.A."/>
            <person name="Woo Y.H."/>
            <person name="Gao G."/>
            <person name="Schijlen E.G.W.M."/>
            <person name="Guo X."/>
            <person name="Momin A.A."/>
            <person name="Negrao S."/>
            <person name="Al-Babili S."/>
            <person name="Gehring C."/>
            <person name="Roessner U."/>
            <person name="Jung C."/>
            <person name="Murphy K."/>
            <person name="Arold S.T."/>
            <person name="Gojobori T."/>
            <person name="van der Linden C.G."/>
            <person name="van Loo E.N."/>
            <person name="Jellen E.N."/>
            <person name="Maughan P.J."/>
            <person name="Tester M."/>
        </authorList>
    </citation>
    <scope>NUCLEOTIDE SEQUENCE [LARGE SCALE GENOMIC DNA]</scope>
    <source>
        <strain evidence="2">cv. PI 614886</strain>
    </source>
</reference>
<dbReference type="Proteomes" id="UP000596660">
    <property type="component" value="Unplaced"/>
</dbReference>
<dbReference type="PANTHER" id="PTHR34222:SF97">
    <property type="entry name" value="CATALYTIC REGION, PUTATIVE-RELATED"/>
    <property type="match status" value="1"/>
</dbReference>
<protein>
    <recommendedName>
        <fullName evidence="1">Retrotransposon Copia-like N-terminal domain-containing protein</fullName>
    </recommendedName>
</protein>
<evidence type="ECO:0000259" key="1">
    <source>
        <dbReference type="Pfam" id="PF14244"/>
    </source>
</evidence>
<dbReference type="Pfam" id="PF14244">
    <property type="entry name" value="Retrotran_gag_3"/>
    <property type="match status" value="1"/>
</dbReference>
<accession>A0A803MUI5</accession>